<evidence type="ECO:0000256" key="2">
    <source>
        <dbReference type="ARBA" id="ARBA00022448"/>
    </source>
</evidence>
<dbReference type="Pfam" id="PF14938">
    <property type="entry name" value="SNAP"/>
    <property type="match status" value="1"/>
</dbReference>
<dbReference type="EMBL" id="FN649740">
    <property type="protein sequence ID" value="CBJ27702.1"/>
    <property type="molecule type" value="Genomic_DNA"/>
</dbReference>
<keyword evidence="2 4" id="KW-0813">Transport</keyword>
<dbReference type="STRING" id="2880.D7G7G0"/>
<dbReference type="PRINTS" id="PR00448">
    <property type="entry name" value="NSFATTACHMNT"/>
</dbReference>
<dbReference type="AlphaFoldDB" id="D7G7G0"/>
<dbReference type="InParanoid" id="D7G7G0"/>
<comment type="function">
    <text evidence="4">Required for vesicular transport between the endoplasmic reticulum and the Golgi apparatus.</text>
</comment>
<comment type="subcellular location">
    <subcellularLocation>
        <location evidence="4">Membrane</location>
        <topology evidence="4">Peripheral membrane protein</topology>
    </subcellularLocation>
</comment>
<evidence type="ECO:0000256" key="1">
    <source>
        <dbReference type="ARBA" id="ARBA00010050"/>
    </source>
</evidence>
<dbReference type="EMBL" id="FN649064">
    <property type="protein sequence ID" value="CBJ27702.1"/>
    <property type="molecule type" value="Genomic_DNA"/>
</dbReference>
<evidence type="ECO:0000313" key="6">
    <source>
        <dbReference type="Proteomes" id="UP000002630"/>
    </source>
</evidence>
<accession>D7G7G0</accession>
<dbReference type="GO" id="GO:0031201">
    <property type="term" value="C:SNARE complex"/>
    <property type="evidence" value="ECO:0007669"/>
    <property type="project" value="TreeGrafter"/>
</dbReference>
<dbReference type="OMA" id="WSVKEYL"/>
<dbReference type="GO" id="GO:0019905">
    <property type="term" value="F:syntaxin binding"/>
    <property type="evidence" value="ECO:0007669"/>
    <property type="project" value="TreeGrafter"/>
</dbReference>
<evidence type="ECO:0000256" key="4">
    <source>
        <dbReference type="RuleBase" id="RU367013"/>
    </source>
</evidence>
<dbReference type="GO" id="GO:0035494">
    <property type="term" value="P:SNARE complex disassembly"/>
    <property type="evidence" value="ECO:0007669"/>
    <property type="project" value="TreeGrafter"/>
</dbReference>
<dbReference type="SUPFAM" id="SSF48452">
    <property type="entry name" value="TPR-like"/>
    <property type="match status" value="1"/>
</dbReference>
<dbReference type="InterPro" id="IPR011990">
    <property type="entry name" value="TPR-like_helical_dom_sf"/>
</dbReference>
<dbReference type="Gene3D" id="1.25.40.10">
    <property type="entry name" value="Tetratricopeptide repeat domain"/>
    <property type="match status" value="1"/>
</dbReference>
<organism evidence="5 6">
    <name type="scientific">Ectocarpus siliculosus</name>
    <name type="common">Brown alga</name>
    <name type="synonym">Conferva siliculosa</name>
    <dbReference type="NCBI Taxonomy" id="2880"/>
    <lineage>
        <taxon>Eukaryota</taxon>
        <taxon>Sar</taxon>
        <taxon>Stramenopiles</taxon>
        <taxon>Ochrophyta</taxon>
        <taxon>PX clade</taxon>
        <taxon>Phaeophyceae</taxon>
        <taxon>Ectocarpales</taxon>
        <taxon>Ectocarpaceae</taxon>
        <taxon>Ectocarpus</taxon>
    </lineage>
</organism>
<name>D7G7G0_ECTSI</name>
<dbReference type="OrthoDB" id="9984275at2759"/>
<dbReference type="FunCoup" id="D7G7G0">
    <property type="interactions" value="395"/>
</dbReference>
<protein>
    <submittedName>
        <fullName evidence="5">Alpha-SNAP</fullName>
    </submittedName>
</protein>
<dbReference type="CDD" id="cd15832">
    <property type="entry name" value="SNAP"/>
    <property type="match status" value="1"/>
</dbReference>
<dbReference type="GO" id="GO:0005483">
    <property type="term" value="F:soluble NSF attachment protein activity"/>
    <property type="evidence" value="ECO:0007669"/>
    <property type="project" value="TreeGrafter"/>
</dbReference>
<reference evidence="5 6" key="1">
    <citation type="journal article" date="2010" name="Nature">
        <title>The Ectocarpus genome and the independent evolution of multicellularity in brown algae.</title>
        <authorList>
            <person name="Cock J.M."/>
            <person name="Sterck L."/>
            <person name="Rouze P."/>
            <person name="Scornet D."/>
            <person name="Allen A.E."/>
            <person name="Amoutzias G."/>
            <person name="Anthouard V."/>
            <person name="Artiguenave F."/>
            <person name="Aury J.M."/>
            <person name="Badger J.H."/>
            <person name="Beszteri B."/>
            <person name="Billiau K."/>
            <person name="Bonnet E."/>
            <person name="Bothwell J.H."/>
            <person name="Bowler C."/>
            <person name="Boyen C."/>
            <person name="Brownlee C."/>
            <person name="Carrano C.J."/>
            <person name="Charrier B."/>
            <person name="Cho G.Y."/>
            <person name="Coelho S.M."/>
            <person name="Collen J."/>
            <person name="Corre E."/>
            <person name="Da Silva C."/>
            <person name="Delage L."/>
            <person name="Delaroque N."/>
            <person name="Dittami S.M."/>
            <person name="Doulbeau S."/>
            <person name="Elias M."/>
            <person name="Farnham G."/>
            <person name="Gachon C.M."/>
            <person name="Gschloessl B."/>
            <person name="Heesch S."/>
            <person name="Jabbari K."/>
            <person name="Jubin C."/>
            <person name="Kawai H."/>
            <person name="Kimura K."/>
            <person name="Kloareg B."/>
            <person name="Kupper F.C."/>
            <person name="Lang D."/>
            <person name="Le Bail A."/>
            <person name="Leblanc C."/>
            <person name="Lerouge P."/>
            <person name="Lohr M."/>
            <person name="Lopez P.J."/>
            <person name="Martens C."/>
            <person name="Maumus F."/>
            <person name="Michel G."/>
            <person name="Miranda-Saavedra D."/>
            <person name="Morales J."/>
            <person name="Moreau H."/>
            <person name="Motomura T."/>
            <person name="Nagasato C."/>
            <person name="Napoli C.A."/>
            <person name="Nelson D.R."/>
            <person name="Nyvall-Collen P."/>
            <person name="Peters A.F."/>
            <person name="Pommier C."/>
            <person name="Potin P."/>
            <person name="Poulain J."/>
            <person name="Quesneville H."/>
            <person name="Read B."/>
            <person name="Rensing S.A."/>
            <person name="Ritter A."/>
            <person name="Rousvoal S."/>
            <person name="Samanta M."/>
            <person name="Samson G."/>
            <person name="Schroeder D.C."/>
            <person name="Segurens B."/>
            <person name="Strittmatter M."/>
            <person name="Tonon T."/>
            <person name="Tregear J.W."/>
            <person name="Valentin K."/>
            <person name="von Dassow P."/>
            <person name="Yamagishi T."/>
            <person name="Van de Peer Y."/>
            <person name="Wincker P."/>
        </authorList>
    </citation>
    <scope>NUCLEOTIDE SEQUENCE [LARGE SCALE GENOMIC DNA]</scope>
    <source>
        <strain evidence="6">Ec32 / CCAP1310/4</strain>
    </source>
</reference>
<dbReference type="Proteomes" id="UP000002630">
    <property type="component" value="Linkage Group LG15"/>
</dbReference>
<gene>
    <name evidence="5" type="primary">SNAPA1</name>
    <name evidence="5" type="ORF">Esi_0083_0024</name>
</gene>
<keyword evidence="4" id="KW-0931">ER-Golgi transport</keyword>
<evidence type="ECO:0000256" key="3">
    <source>
        <dbReference type="ARBA" id="ARBA00022927"/>
    </source>
</evidence>
<dbReference type="InterPro" id="IPR000744">
    <property type="entry name" value="NSF_attach"/>
</dbReference>
<dbReference type="PANTHER" id="PTHR13768">
    <property type="entry name" value="SOLUBLE NSF ATTACHMENT PROTEIN SNAP"/>
    <property type="match status" value="1"/>
</dbReference>
<sequence length="302" mass="33655">MAAFGGGQEEKAQQHIADAEKILKKKWSLFSSTTKNEDAAECYDKAARCYKVARNMEEAGNCYELAAEQYEITKSAHESARAYVEAAKCRKSVEPSSAVDAFLKAIAIYNESGRFQQAGKMLQEVGEIYEAEGMTDDAVNSLQQASEYLAGEGCVSQSNACLVKVAGIVSKDAENPNLTLAAEIYEKLGRSCMEKKLLAMNAKGYWLQAGLCLLAQGDTVAARNKQSDFTSADYTFDDSREYRFLDQLIQASEDFNVENFSQHCFDYDQISKLDPWKTNMCLRIKRVIEAAHVEDDEEFDLT</sequence>
<dbReference type="PANTHER" id="PTHR13768:SF8">
    <property type="entry name" value="ALPHA-SOLUBLE NSF ATTACHMENT PROTEIN"/>
    <property type="match status" value="1"/>
</dbReference>
<proteinExistence type="inferred from homology"/>
<comment type="similarity">
    <text evidence="1 4">Belongs to the SNAP family.</text>
</comment>
<evidence type="ECO:0000313" key="5">
    <source>
        <dbReference type="EMBL" id="CBJ27702.1"/>
    </source>
</evidence>
<keyword evidence="3 4" id="KW-0653">Protein transport</keyword>
<dbReference type="GO" id="GO:0006886">
    <property type="term" value="P:intracellular protein transport"/>
    <property type="evidence" value="ECO:0007669"/>
    <property type="project" value="UniProtKB-UniRule"/>
</dbReference>
<keyword evidence="6" id="KW-1185">Reference proteome</keyword>
<dbReference type="eggNOG" id="KOG1586">
    <property type="taxonomic scope" value="Eukaryota"/>
</dbReference>
<keyword evidence="4" id="KW-0472">Membrane</keyword>
<dbReference type="GO" id="GO:0005774">
    <property type="term" value="C:vacuolar membrane"/>
    <property type="evidence" value="ECO:0007669"/>
    <property type="project" value="TreeGrafter"/>
</dbReference>